<organism evidence="2 3">
    <name type="scientific">Volvox reticuliferus</name>
    <dbReference type="NCBI Taxonomy" id="1737510"/>
    <lineage>
        <taxon>Eukaryota</taxon>
        <taxon>Viridiplantae</taxon>
        <taxon>Chlorophyta</taxon>
        <taxon>core chlorophytes</taxon>
        <taxon>Chlorophyceae</taxon>
        <taxon>CS clade</taxon>
        <taxon>Chlamydomonadales</taxon>
        <taxon>Volvocaceae</taxon>
        <taxon>Volvox</taxon>
    </lineage>
</organism>
<proteinExistence type="predicted"/>
<evidence type="ECO:0000313" key="3">
    <source>
        <dbReference type="Proteomes" id="UP000722791"/>
    </source>
</evidence>
<dbReference type="PANTHER" id="PTHR45812:SF1">
    <property type="entry name" value="DNA POLYMERASE ZETA CATALYTIC SUBUNIT"/>
    <property type="match status" value="1"/>
</dbReference>
<name>A0A8J4GEX6_9CHLO</name>
<dbReference type="AlphaFoldDB" id="A0A8J4GEX6"/>
<feature type="region of interest" description="Disordered" evidence="1">
    <location>
        <begin position="1"/>
        <end position="21"/>
    </location>
</feature>
<dbReference type="PANTHER" id="PTHR45812">
    <property type="entry name" value="DNA POLYMERASE ZETA CATALYTIC SUBUNIT"/>
    <property type="match status" value="1"/>
</dbReference>
<evidence type="ECO:0000313" key="2">
    <source>
        <dbReference type="EMBL" id="GIM05748.1"/>
    </source>
</evidence>
<dbReference type="GO" id="GO:0016035">
    <property type="term" value="C:zeta DNA polymerase complex"/>
    <property type="evidence" value="ECO:0007669"/>
    <property type="project" value="InterPro"/>
</dbReference>
<sequence length="262" mass="27527">ESQTSPAGRGSGGEASLGSTLRQELHRRVEGMLWTRHTTPPEWSWEGVVLPSRVRPPQRQTTCLLEADAVVHDIANRREAVRTRLEAATPSQQLLVSLLPMWQEERVRGGGVLPERPRSPPRSPGPLCPAVEAVRQELRSVAEYHLQLLDERRRREEQEAANATAIAAAPAAGAAGAGGGDAAAAGAPHAMDRDATETTVAAEGMVEGAAVAAEAVAREGHALPIGEMHDVQRGTVGSGADGSVAGSSPIQPFYLHLGIGAP</sequence>
<dbReference type="InterPro" id="IPR030559">
    <property type="entry name" value="PolZ_Rev3"/>
</dbReference>
<dbReference type="GO" id="GO:0005634">
    <property type="term" value="C:nucleus"/>
    <property type="evidence" value="ECO:0007669"/>
    <property type="project" value="TreeGrafter"/>
</dbReference>
<accession>A0A8J4GEX6</accession>
<dbReference type="GO" id="GO:0003887">
    <property type="term" value="F:DNA-directed DNA polymerase activity"/>
    <property type="evidence" value="ECO:0007669"/>
    <property type="project" value="TreeGrafter"/>
</dbReference>
<gene>
    <name evidence="2" type="ORF">Vretimale_10223</name>
</gene>
<dbReference type="GO" id="GO:0042276">
    <property type="term" value="P:error-prone translesion synthesis"/>
    <property type="evidence" value="ECO:0007669"/>
    <property type="project" value="TreeGrafter"/>
</dbReference>
<dbReference type="Proteomes" id="UP000722791">
    <property type="component" value="Unassembled WGS sequence"/>
</dbReference>
<dbReference type="EMBL" id="BNCQ01000019">
    <property type="protein sequence ID" value="GIM05748.1"/>
    <property type="molecule type" value="Genomic_DNA"/>
</dbReference>
<evidence type="ECO:0000256" key="1">
    <source>
        <dbReference type="SAM" id="MobiDB-lite"/>
    </source>
</evidence>
<feature type="non-terminal residue" evidence="2">
    <location>
        <position position="262"/>
    </location>
</feature>
<dbReference type="GO" id="GO:0000724">
    <property type="term" value="P:double-strand break repair via homologous recombination"/>
    <property type="evidence" value="ECO:0007669"/>
    <property type="project" value="TreeGrafter"/>
</dbReference>
<reference evidence="2" key="1">
    <citation type="journal article" date="2021" name="Proc. Natl. Acad. Sci. U.S.A.">
        <title>Three genomes in the algal genus Volvox reveal the fate of a haploid sex-determining region after a transition to homothallism.</title>
        <authorList>
            <person name="Yamamoto K."/>
            <person name="Hamaji T."/>
            <person name="Kawai-Toyooka H."/>
            <person name="Matsuzaki R."/>
            <person name="Takahashi F."/>
            <person name="Nishimura Y."/>
            <person name="Kawachi M."/>
            <person name="Noguchi H."/>
            <person name="Minakuchi Y."/>
            <person name="Umen J.G."/>
            <person name="Toyoda A."/>
            <person name="Nozaki H."/>
        </authorList>
    </citation>
    <scope>NUCLEOTIDE SEQUENCE</scope>
    <source>
        <strain evidence="2">NIES-3785</strain>
    </source>
</reference>
<protein>
    <submittedName>
        <fullName evidence="2">Uncharacterized protein</fullName>
    </submittedName>
</protein>
<feature type="non-terminal residue" evidence="2">
    <location>
        <position position="1"/>
    </location>
</feature>
<comment type="caution">
    <text evidence="2">The sequence shown here is derived from an EMBL/GenBank/DDBJ whole genome shotgun (WGS) entry which is preliminary data.</text>
</comment>